<sequence>KIPEELLTGFKHINPVAFIEKFGETNKDQAARLVFVCQFTYCHAESVGNCYETCDSIGPKVDAKVIKERQNELDSNKKPDADEATCNKECAVECESGKDCSAECTTLCKHHFSFFNRAE</sequence>
<protein>
    <submittedName>
        <fullName evidence="1">Uncharacterized protein</fullName>
    </submittedName>
</protein>
<comment type="caution">
    <text evidence="1">The sequence shown here is derived from an EMBL/GenBank/DDBJ whole genome shotgun (WGS) entry which is preliminary data.</text>
</comment>
<feature type="non-terminal residue" evidence="1">
    <location>
        <position position="119"/>
    </location>
</feature>
<accession>A0AAN4ZI11</accession>
<dbReference type="Proteomes" id="UP001328107">
    <property type="component" value="Unassembled WGS sequence"/>
</dbReference>
<dbReference type="EMBL" id="BTRK01000003">
    <property type="protein sequence ID" value="GMR40254.1"/>
    <property type="molecule type" value="Genomic_DNA"/>
</dbReference>
<gene>
    <name evidence="1" type="ORF">PMAYCL1PPCAC_10449</name>
</gene>
<reference evidence="2" key="1">
    <citation type="submission" date="2022-10" db="EMBL/GenBank/DDBJ databases">
        <title>Genome assembly of Pristionchus species.</title>
        <authorList>
            <person name="Yoshida K."/>
            <person name="Sommer R.J."/>
        </authorList>
    </citation>
    <scope>NUCLEOTIDE SEQUENCE [LARGE SCALE GENOMIC DNA]</scope>
    <source>
        <strain evidence="2">RS5460</strain>
    </source>
</reference>
<proteinExistence type="predicted"/>
<evidence type="ECO:0000313" key="1">
    <source>
        <dbReference type="EMBL" id="GMR40254.1"/>
    </source>
</evidence>
<keyword evidence="2" id="KW-1185">Reference proteome</keyword>
<dbReference type="AlphaFoldDB" id="A0AAN4ZI11"/>
<name>A0AAN4ZI11_9BILA</name>
<feature type="non-terminal residue" evidence="1">
    <location>
        <position position="1"/>
    </location>
</feature>
<organism evidence="1 2">
    <name type="scientific">Pristionchus mayeri</name>
    <dbReference type="NCBI Taxonomy" id="1317129"/>
    <lineage>
        <taxon>Eukaryota</taxon>
        <taxon>Metazoa</taxon>
        <taxon>Ecdysozoa</taxon>
        <taxon>Nematoda</taxon>
        <taxon>Chromadorea</taxon>
        <taxon>Rhabditida</taxon>
        <taxon>Rhabditina</taxon>
        <taxon>Diplogasteromorpha</taxon>
        <taxon>Diplogasteroidea</taxon>
        <taxon>Neodiplogasteridae</taxon>
        <taxon>Pristionchus</taxon>
    </lineage>
</organism>
<evidence type="ECO:0000313" key="2">
    <source>
        <dbReference type="Proteomes" id="UP001328107"/>
    </source>
</evidence>